<dbReference type="InterPro" id="IPR006047">
    <property type="entry name" value="GH13_cat_dom"/>
</dbReference>
<dbReference type="InterPro" id="IPR017853">
    <property type="entry name" value="GH"/>
</dbReference>
<accession>U3AS12</accession>
<keyword evidence="2" id="KW-0378">Hydrolase</keyword>
<keyword evidence="6" id="KW-1185">Reference proteome</keyword>
<dbReference type="AlphaFoldDB" id="U3AS12"/>
<gene>
    <name evidence="5" type="ORF">MBELCI_3575</name>
</gene>
<dbReference type="InterPro" id="IPR013780">
    <property type="entry name" value="Glyco_hydro_b"/>
</dbReference>
<evidence type="ECO:0000256" key="3">
    <source>
        <dbReference type="ARBA" id="ARBA00023295"/>
    </source>
</evidence>
<dbReference type="Gene3D" id="3.90.400.10">
    <property type="entry name" value="Oligo-1,6-glucosidase, Domain 2"/>
    <property type="match status" value="1"/>
</dbReference>
<dbReference type="STRING" id="1337093.MBELCI_3575"/>
<comment type="caution">
    <text evidence="5">The sequence shown here is derived from an EMBL/GenBank/DDBJ whole genome shotgun (WGS) entry which is preliminary data.</text>
</comment>
<dbReference type="EMBL" id="BATB01000100">
    <property type="protein sequence ID" value="GAD57523.1"/>
    <property type="molecule type" value="Genomic_DNA"/>
</dbReference>
<evidence type="ECO:0000313" key="6">
    <source>
        <dbReference type="Proteomes" id="UP000016566"/>
    </source>
</evidence>
<name>U3AS12_9RHOB</name>
<evidence type="ECO:0000256" key="2">
    <source>
        <dbReference type="ARBA" id="ARBA00022801"/>
    </source>
</evidence>
<feature type="domain" description="Glycosyl hydrolase family 13 catalytic" evidence="4">
    <location>
        <begin position="13"/>
        <end position="398"/>
    </location>
</feature>
<organism evidence="5 6">
    <name type="scientific">Limimaricola cinnabarinus LL-001</name>
    <dbReference type="NCBI Taxonomy" id="1337093"/>
    <lineage>
        <taxon>Bacteria</taxon>
        <taxon>Pseudomonadati</taxon>
        <taxon>Pseudomonadota</taxon>
        <taxon>Alphaproteobacteria</taxon>
        <taxon>Rhodobacterales</taxon>
        <taxon>Paracoccaceae</taxon>
        <taxon>Limimaricola</taxon>
    </lineage>
</organism>
<dbReference type="GO" id="GO:0004556">
    <property type="term" value="F:alpha-amylase activity"/>
    <property type="evidence" value="ECO:0007669"/>
    <property type="project" value="TreeGrafter"/>
</dbReference>
<dbReference type="Proteomes" id="UP000016566">
    <property type="component" value="Unassembled WGS sequence"/>
</dbReference>
<sequence>MADDWWRKAVVYQIYPRSFQDSTGNGSGDLRGISRRLRHVADLGVDAVWLSPIYPSPMRDMGYDVSDHRDIDPMFGNLKDFDALIAEAHRLGLRVILDQVLSHTAIDHPFFAESRQSRGNPKSDWFVWADGKPDGTPPNNWQAIFGGPAWEWEPKRRQYYFHNFLTEQPDLNFHNPEVRVWAADTLRFWMNRGVDGFRLDTANFYVHDAELRDNPLDERAMARPTLRTYDMQFPEFSKNRPEALEVMAELRAAVEPMGGVLIGEIGESHHPIERLADYTAPGRLHMGYHPEMMGATFTAAHFRDQIERYYALNPDGVPSWAFSNHDVPRHVTRWASHATDPESFAKLCAALLLSLPGSVCLYQGEELGLPVPPLSFDELVDPEGLRFWPENPGRDGARTPMPWEAEASQAGFSTAPKTWLPVKPVHRDLAVDRQADAPDSVLSFYRILLAWRQTLPAIGGMQIEFLDLDEPLLGFRTGGLLCLFNLGCGEVTVTIPDALKADHVQYAVTKEGRCHLGPNGFLLARLIT</sequence>
<dbReference type="PANTHER" id="PTHR10357">
    <property type="entry name" value="ALPHA-AMYLASE FAMILY MEMBER"/>
    <property type="match status" value="1"/>
</dbReference>
<reference evidence="5" key="1">
    <citation type="journal article" date="2013" name="Genome Announc.">
        <title>Draft Genome Sequence of Loktanella cinnabarina LL-001T, Isolated from Deep-Sea Floor Sediment.</title>
        <authorList>
            <person name="Nishi S."/>
            <person name="Tsubouchi T."/>
            <person name="Takaki Y."/>
            <person name="Koyanagi R."/>
            <person name="Satoh N."/>
            <person name="Maruyama T."/>
            <person name="Hatada Y."/>
        </authorList>
    </citation>
    <scope>NUCLEOTIDE SEQUENCE [LARGE SCALE GENOMIC DNA]</scope>
    <source>
        <strain evidence="5">LL-001</strain>
    </source>
</reference>
<dbReference type="GO" id="GO:0009313">
    <property type="term" value="P:oligosaccharide catabolic process"/>
    <property type="evidence" value="ECO:0007669"/>
    <property type="project" value="TreeGrafter"/>
</dbReference>
<dbReference type="SMART" id="SM00642">
    <property type="entry name" value="Aamy"/>
    <property type="match status" value="1"/>
</dbReference>
<dbReference type="PANTHER" id="PTHR10357:SF179">
    <property type="entry name" value="NEUTRAL AND BASIC AMINO ACID TRANSPORT PROTEIN RBAT"/>
    <property type="match status" value="1"/>
</dbReference>
<dbReference type="eggNOG" id="COG0366">
    <property type="taxonomic scope" value="Bacteria"/>
</dbReference>
<dbReference type="InterPro" id="IPR045857">
    <property type="entry name" value="O16G_dom_2"/>
</dbReference>
<dbReference type="SUPFAM" id="SSF51445">
    <property type="entry name" value="(Trans)glycosidases"/>
    <property type="match status" value="1"/>
</dbReference>
<dbReference type="RefSeq" id="WP_021695621.1">
    <property type="nucleotide sequence ID" value="NZ_BATB01000100.1"/>
</dbReference>
<dbReference type="Gene3D" id="2.60.40.1180">
    <property type="entry name" value="Golgi alpha-mannosidase II"/>
    <property type="match status" value="1"/>
</dbReference>
<evidence type="ECO:0000259" key="4">
    <source>
        <dbReference type="SMART" id="SM00642"/>
    </source>
</evidence>
<comment type="similarity">
    <text evidence="1">Belongs to the glycosyl hydrolase 13 family.</text>
</comment>
<protein>
    <submittedName>
        <fullName evidence="5">Maltodextrin glucosidase</fullName>
    </submittedName>
</protein>
<dbReference type="Gene3D" id="3.20.20.80">
    <property type="entry name" value="Glycosidases"/>
    <property type="match status" value="2"/>
</dbReference>
<dbReference type="Pfam" id="PF00128">
    <property type="entry name" value="Alpha-amylase"/>
    <property type="match status" value="1"/>
</dbReference>
<evidence type="ECO:0000256" key="1">
    <source>
        <dbReference type="ARBA" id="ARBA00008061"/>
    </source>
</evidence>
<dbReference type="OrthoDB" id="9805159at2"/>
<dbReference type="CDD" id="cd11330">
    <property type="entry name" value="AmyAc_OligoGlu"/>
    <property type="match status" value="1"/>
</dbReference>
<proteinExistence type="inferred from homology"/>
<keyword evidence="3" id="KW-0326">Glycosidase</keyword>
<dbReference type="FunFam" id="3.90.400.10:FF:000002">
    <property type="entry name" value="Sucrose isomerase"/>
    <property type="match status" value="1"/>
</dbReference>
<evidence type="ECO:0000313" key="5">
    <source>
        <dbReference type="EMBL" id="GAD57523.1"/>
    </source>
</evidence>